<gene>
    <name evidence="1" type="ORF">MM415B03233_0001</name>
</gene>
<protein>
    <submittedName>
        <fullName evidence="1">Uncharacterized protein</fullName>
    </submittedName>
</protein>
<organism evidence="1">
    <name type="scientific">viral metagenome</name>
    <dbReference type="NCBI Taxonomy" id="1070528"/>
    <lineage>
        <taxon>unclassified sequences</taxon>
        <taxon>metagenomes</taxon>
        <taxon>organismal metagenomes</taxon>
    </lineage>
</organism>
<reference evidence="1" key="1">
    <citation type="submission" date="2020-03" db="EMBL/GenBank/DDBJ databases">
        <title>The deep terrestrial virosphere.</title>
        <authorList>
            <person name="Holmfeldt K."/>
            <person name="Nilsson E."/>
            <person name="Simone D."/>
            <person name="Lopez-Fernandez M."/>
            <person name="Wu X."/>
            <person name="de Brujin I."/>
            <person name="Lundin D."/>
            <person name="Andersson A."/>
            <person name="Bertilsson S."/>
            <person name="Dopson M."/>
        </authorList>
    </citation>
    <scope>NUCLEOTIDE SEQUENCE</scope>
    <source>
        <strain evidence="1">MM415B03233</strain>
    </source>
</reference>
<accession>A0A6M3LE21</accession>
<evidence type="ECO:0000313" key="1">
    <source>
        <dbReference type="EMBL" id="QJA91902.1"/>
    </source>
</evidence>
<sequence>MKPKKLKRSVIKEELVAVTNDFREAIILNQFMYWSERIKDIDDFIEEENKRLSTSGNNPIEPQKGWVYKTTDQLIEELMIDISPKTVRNCISNLTKSGFLHKRRNPTHKWDKTIQYRVDFSNIINAMKSRNYELQGFKKLVNTDTVNFPLREGKIPEAIPEITTVHENTRPSNNNIHNETYAMQQKKDVEASGGIWTNPLI</sequence>
<proteinExistence type="predicted"/>
<name>A0A6M3LE21_9ZZZZ</name>
<dbReference type="EMBL" id="MT143023">
    <property type="protein sequence ID" value="QJA91902.1"/>
    <property type="molecule type" value="Genomic_DNA"/>
</dbReference>
<dbReference type="AlphaFoldDB" id="A0A6M3LE21"/>